<gene>
    <name evidence="2" type="ORF">EII38_02880</name>
</gene>
<accession>A0A3P1VG76</accession>
<reference evidence="2 3" key="1">
    <citation type="submission" date="2018-11" db="EMBL/GenBank/DDBJ databases">
        <title>Genomes From Bacteria Associated with the Canine Oral Cavity: a Test Case for Automated Genome-Based Taxonomic Assignment.</title>
        <authorList>
            <person name="Coil D.A."/>
            <person name="Jospin G."/>
            <person name="Darling A.E."/>
            <person name="Wallis C."/>
            <person name="Davis I.J."/>
            <person name="Harris S."/>
            <person name="Eisen J.A."/>
            <person name="Holcombe L.J."/>
            <person name="O'Flynn C."/>
        </authorList>
    </citation>
    <scope>NUCLEOTIDE SEQUENCE [LARGE SCALE GENOMIC DNA]</scope>
    <source>
        <strain evidence="2 3">OH4621_COT-116</strain>
    </source>
</reference>
<dbReference type="Gene3D" id="1.10.3760.10">
    <property type="entry name" value="PgpA-like"/>
    <property type="match status" value="1"/>
</dbReference>
<dbReference type="Proteomes" id="UP000281771">
    <property type="component" value="Unassembled WGS sequence"/>
</dbReference>
<dbReference type="GO" id="GO:0008962">
    <property type="term" value="F:phosphatidylglycerophosphatase activity"/>
    <property type="evidence" value="ECO:0007669"/>
    <property type="project" value="InterPro"/>
</dbReference>
<dbReference type="EMBL" id="RQZA01000001">
    <property type="protein sequence ID" value="RRD32698.1"/>
    <property type="molecule type" value="Genomic_DNA"/>
</dbReference>
<dbReference type="PIRSF" id="PIRSF019587">
    <property type="entry name" value="PGPase"/>
    <property type="match status" value="1"/>
</dbReference>
<evidence type="ECO:0000313" key="2">
    <source>
        <dbReference type="EMBL" id="RRD32698.1"/>
    </source>
</evidence>
<sequence>MKSDKELNVKAHALLRERGIEIEDIADLVMHLQSKYIPDLTLEECIESIEQVLAKREVQNTIITGIELDMLAEKELLSQPLNDILTADEGLYGIDEILALSIVNVFGSIGFTNYGYLDKVKPGIIQQLDNKDGKTCNTFLDDIVGAIAAAAASRIAHGYPDKQAGEEK</sequence>
<dbReference type="AlphaFoldDB" id="A0A3P1VG76"/>
<keyword evidence="3" id="KW-1185">Reference proteome</keyword>
<proteinExistence type="predicted"/>
<evidence type="ECO:0000313" key="3">
    <source>
        <dbReference type="Proteomes" id="UP000281771"/>
    </source>
</evidence>
<dbReference type="CDD" id="cd06971">
    <property type="entry name" value="PgpA"/>
    <property type="match status" value="1"/>
</dbReference>
<name>A0A3P1VG76_9STRE</name>
<evidence type="ECO:0000259" key="1">
    <source>
        <dbReference type="Pfam" id="PF04608"/>
    </source>
</evidence>
<protein>
    <submittedName>
        <fullName evidence="2">Phosphatidylglycerophosphatase A</fullName>
    </submittedName>
</protein>
<organism evidence="2 3">
    <name type="scientific">Streptococcus minor</name>
    <dbReference type="NCBI Taxonomy" id="229549"/>
    <lineage>
        <taxon>Bacteria</taxon>
        <taxon>Bacillati</taxon>
        <taxon>Bacillota</taxon>
        <taxon>Bacilli</taxon>
        <taxon>Lactobacillales</taxon>
        <taxon>Streptococcaceae</taxon>
        <taxon>Streptococcus</taxon>
    </lineage>
</organism>
<feature type="domain" description="YutG/PgpA" evidence="1">
    <location>
        <begin position="42"/>
        <end position="157"/>
    </location>
</feature>
<dbReference type="STRING" id="1123309.GCA_000377005_01788"/>
<dbReference type="RefSeq" id="WP_124775858.1">
    <property type="nucleotide sequence ID" value="NZ_RQZA01000001.1"/>
</dbReference>
<dbReference type="InterPro" id="IPR026038">
    <property type="entry name" value="Put_PGPase"/>
</dbReference>
<dbReference type="InterPro" id="IPR007686">
    <property type="entry name" value="YutG/PgpA"/>
</dbReference>
<dbReference type="GO" id="GO:0006629">
    <property type="term" value="P:lipid metabolic process"/>
    <property type="evidence" value="ECO:0007669"/>
    <property type="project" value="InterPro"/>
</dbReference>
<dbReference type="Pfam" id="PF04608">
    <property type="entry name" value="PgpA"/>
    <property type="match status" value="1"/>
</dbReference>
<dbReference type="InterPro" id="IPR036681">
    <property type="entry name" value="PgpA-like_sf"/>
</dbReference>
<dbReference type="SUPFAM" id="SSF101307">
    <property type="entry name" value="YutG-like"/>
    <property type="match status" value="1"/>
</dbReference>
<comment type="caution">
    <text evidence="2">The sequence shown here is derived from an EMBL/GenBank/DDBJ whole genome shotgun (WGS) entry which is preliminary data.</text>
</comment>